<dbReference type="InterPro" id="IPR020904">
    <property type="entry name" value="Sc_DH/Rdtase_CS"/>
</dbReference>
<dbReference type="Gene3D" id="3.40.50.720">
    <property type="entry name" value="NAD(P)-binding Rossmann-like Domain"/>
    <property type="match status" value="1"/>
</dbReference>
<dbReference type="PROSITE" id="PS00061">
    <property type="entry name" value="ADH_SHORT"/>
    <property type="match status" value="1"/>
</dbReference>
<dbReference type="SUPFAM" id="SSF51735">
    <property type="entry name" value="NAD(P)-binding Rossmann-fold domains"/>
    <property type="match status" value="1"/>
</dbReference>
<keyword evidence="4" id="KW-0443">Lipid metabolism</keyword>
<evidence type="ECO:0000256" key="3">
    <source>
        <dbReference type="ARBA" id="ARBA00023027"/>
    </source>
</evidence>
<evidence type="ECO:0000256" key="2">
    <source>
        <dbReference type="ARBA" id="ARBA00023002"/>
    </source>
</evidence>
<dbReference type="RefSeq" id="WP_189474503.1">
    <property type="nucleotide sequence ID" value="NZ_BMYM01000001.1"/>
</dbReference>
<dbReference type="NCBIfam" id="NF005559">
    <property type="entry name" value="PRK07231.1"/>
    <property type="match status" value="1"/>
</dbReference>
<keyword evidence="5" id="KW-0753">Steroid metabolism</keyword>
<reference evidence="6" key="1">
    <citation type="journal article" date="2014" name="Int. J. Syst. Evol. Microbiol.">
        <title>Complete genome sequence of Corynebacterium casei LMG S-19264T (=DSM 44701T), isolated from a smear-ripened cheese.</title>
        <authorList>
            <consortium name="US DOE Joint Genome Institute (JGI-PGF)"/>
            <person name="Walter F."/>
            <person name="Albersmeier A."/>
            <person name="Kalinowski J."/>
            <person name="Ruckert C."/>
        </authorList>
    </citation>
    <scope>NUCLEOTIDE SEQUENCE</scope>
    <source>
        <strain evidence="6">KCTC 23430</strain>
    </source>
</reference>
<dbReference type="GO" id="GO:0016491">
    <property type="term" value="F:oxidoreductase activity"/>
    <property type="evidence" value="ECO:0007669"/>
    <property type="project" value="UniProtKB-KW"/>
</dbReference>
<dbReference type="AlphaFoldDB" id="A0A918XDL3"/>
<dbReference type="EMBL" id="BMYM01000001">
    <property type="protein sequence ID" value="GHD26329.1"/>
    <property type="molecule type" value="Genomic_DNA"/>
</dbReference>
<dbReference type="GO" id="GO:0008202">
    <property type="term" value="P:steroid metabolic process"/>
    <property type="evidence" value="ECO:0007669"/>
    <property type="project" value="UniProtKB-KW"/>
</dbReference>
<evidence type="ECO:0000256" key="5">
    <source>
        <dbReference type="ARBA" id="ARBA00023221"/>
    </source>
</evidence>
<dbReference type="PANTHER" id="PTHR43180">
    <property type="entry name" value="3-OXOACYL-(ACYL-CARRIER-PROTEIN) REDUCTASE (AFU_ORTHOLOGUE AFUA_6G11210)"/>
    <property type="match status" value="1"/>
</dbReference>
<sequence length="256" mass="26510">MGRVAGKIAIISGAASGMGKADAKLLASEGAKVVVADLNEADGQAVADDIGENAVFMRLDVTDEANWEQVVADTVERFSGLDILVNNAGLMQLGSVVDTELADFKTTHAVNNEGVFLGCKHAIPAMADSGGGSIVNMSSVAALHGMSFVLAYSASKGAVRAMTKSVAMYCKEQKNGVRCNSIHPDGVKTPMVVKVALGKDTATQEDIDMVASGANMCEPEDIANLVLYLASDESRFINGAEMVIDDAATITPPVGV</sequence>
<dbReference type="PRINTS" id="PR00080">
    <property type="entry name" value="SDRFAMILY"/>
</dbReference>
<protein>
    <submittedName>
        <fullName evidence="6">3-alpha-hydroxysteroid dehydrogenase</fullName>
    </submittedName>
</protein>
<accession>A0A918XDL3</accession>
<dbReference type="InterPro" id="IPR036291">
    <property type="entry name" value="NAD(P)-bd_dom_sf"/>
</dbReference>
<gene>
    <name evidence="6" type="ORF">GCM10007053_03130</name>
</gene>
<evidence type="ECO:0000313" key="7">
    <source>
        <dbReference type="Proteomes" id="UP000644693"/>
    </source>
</evidence>
<dbReference type="Proteomes" id="UP000644693">
    <property type="component" value="Unassembled WGS sequence"/>
</dbReference>
<proteinExistence type="inferred from homology"/>
<keyword evidence="7" id="KW-1185">Reference proteome</keyword>
<dbReference type="PANTHER" id="PTHR43180:SF28">
    <property type="entry name" value="NAD(P)-BINDING ROSSMANN-FOLD SUPERFAMILY PROTEIN"/>
    <property type="match status" value="1"/>
</dbReference>
<comment type="similarity">
    <text evidence="1">Belongs to the short-chain dehydrogenases/reductases (SDR) family.</text>
</comment>
<evidence type="ECO:0000256" key="1">
    <source>
        <dbReference type="ARBA" id="ARBA00006484"/>
    </source>
</evidence>
<evidence type="ECO:0000313" key="6">
    <source>
        <dbReference type="EMBL" id="GHD26329.1"/>
    </source>
</evidence>
<dbReference type="PRINTS" id="PR00081">
    <property type="entry name" value="GDHRDH"/>
</dbReference>
<dbReference type="InterPro" id="IPR002347">
    <property type="entry name" value="SDR_fam"/>
</dbReference>
<organism evidence="6 7">
    <name type="scientific">Parahalioglobus pacificus</name>
    <dbReference type="NCBI Taxonomy" id="930806"/>
    <lineage>
        <taxon>Bacteria</taxon>
        <taxon>Pseudomonadati</taxon>
        <taxon>Pseudomonadota</taxon>
        <taxon>Gammaproteobacteria</taxon>
        <taxon>Cellvibrionales</taxon>
        <taxon>Halieaceae</taxon>
        <taxon>Parahalioglobus</taxon>
    </lineage>
</organism>
<keyword evidence="2" id="KW-0560">Oxidoreductase</keyword>
<name>A0A918XDL3_9GAMM</name>
<keyword evidence="3" id="KW-0520">NAD</keyword>
<evidence type="ECO:0000256" key="4">
    <source>
        <dbReference type="ARBA" id="ARBA00023098"/>
    </source>
</evidence>
<dbReference type="Pfam" id="PF13561">
    <property type="entry name" value="adh_short_C2"/>
    <property type="match status" value="1"/>
</dbReference>
<comment type="caution">
    <text evidence="6">The sequence shown here is derived from an EMBL/GenBank/DDBJ whole genome shotgun (WGS) entry which is preliminary data.</text>
</comment>
<reference evidence="6" key="2">
    <citation type="submission" date="2020-09" db="EMBL/GenBank/DDBJ databases">
        <authorList>
            <person name="Sun Q."/>
            <person name="Kim S."/>
        </authorList>
    </citation>
    <scope>NUCLEOTIDE SEQUENCE</scope>
    <source>
        <strain evidence="6">KCTC 23430</strain>
    </source>
</reference>
<dbReference type="FunFam" id="3.40.50.720:FF:000084">
    <property type="entry name" value="Short-chain dehydrogenase reductase"/>
    <property type="match status" value="1"/>
</dbReference>